<comment type="caution">
    <text evidence="8">The sequence shown here is derived from an EMBL/GenBank/DDBJ whole genome shotgun (WGS) entry which is preliminary data.</text>
</comment>
<keyword evidence="3 6" id="KW-1133">Transmembrane helix</keyword>
<keyword evidence="9" id="KW-1185">Reference proteome</keyword>
<evidence type="ECO:0000256" key="5">
    <source>
        <dbReference type="SAM" id="MobiDB-lite"/>
    </source>
</evidence>
<keyword evidence="4 6" id="KW-0472">Membrane</keyword>
<dbReference type="GO" id="GO:0016020">
    <property type="term" value="C:membrane"/>
    <property type="evidence" value="ECO:0007669"/>
    <property type="project" value="UniProtKB-SubCell"/>
</dbReference>
<keyword evidence="2 6" id="KW-0812">Transmembrane</keyword>
<feature type="region of interest" description="Disordered" evidence="5">
    <location>
        <begin position="1"/>
        <end position="28"/>
    </location>
</feature>
<comment type="subcellular location">
    <subcellularLocation>
        <location evidence="1">Membrane</location>
        <topology evidence="1">Multi-pass membrane protein</topology>
    </subcellularLocation>
</comment>
<evidence type="ECO:0000256" key="2">
    <source>
        <dbReference type="ARBA" id="ARBA00022692"/>
    </source>
</evidence>
<evidence type="ECO:0000256" key="4">
    <source>
        <dbReference type="ARBA" id="ARBA00023136"/>
    </source>
</evidence>
<name>A0A5N6KUZ0_9ROSI</name>
<dbReference type="AlphaFoldDB" id="A0A5N6KUZ0"/>
<feature type="domain" description="Sugar phosphate transporter" evidence="7">
    <location>
        <begin position="376"/>
        <end position="555"/>
    </location>
</feature>
<dbReference type="OrthoDB" id="6418713at2759"/>
<dbReference type="Proteomes" id="UP000327013">
    <property type="component" value="Unassembled WGS sequence"/>
</dbReference>
<feature type="transmembrane region" description="Helical" evidence="6">
    <location>
        <begin position="482"/>
        <end position="505"/>
    </location>
</feature>
<dbReference type="PANTHER" id="PTHR11132">
    <property type="entry name" value="SOLUTE CARRIER FAMILY 35"/>
    <property type="match status" value="1"/>
</dbReference>
<proteinExistence type="predicted"/>
<dbReference type="EMBL" id="VIBQ01000013">
    <property type="protein sequence ID" value="KAB8346204.1"/>
    <property type="molecule type" value="Genomic_DNA"/>
</dbReference>
<dbReference type="InterPro" id="IPR050186">
    <property type="entry name" value="TPT_transporter"/>
</dbReference>
<organism evidence="8 9">
    <name type="scientific">Carpinus fangiana</name>
    <dbReference type="NCBI Taxonomy" id="176857"/>
    <lineage>
        <taxon>Eukaryota</taxon>
        <taxon>Viridiplantae</taxon>
        <taxon>Streptophyta</taxon>
        <taxon>Embryophyta</taxon>
        <taxon>Tracheophyta</taxon>
        <taxon>Spermatophyta</taxon>
        <taxon>Magnoliopsida</taxon>
        <taxon>eudicotyledons</taxon>
        <taxon>Gunneridae</taxon>
        <taxon>Pentapetalae</taxon>
        <taxon>rosids</taxon>
        <taxon>fabids</taxon>
        <taxon>Fagales</taxon>
        <taxon>Betulaceae</taxon>
        <taxon>Carpinus</taxon>
    </lineage>
</organism>
<gene>
    <name evidence="8" type="ORF">FH972_023249</name>
</gene>
<evidence type="ECO:0000313" key="9">
    <source>
        <dbReference type="Proteomes" id="UP000327013"/>
    </source>
</evidence>
<protein>
    <recommendedName>
        <fullName evidence="7">Sugar phosphate transporter domain-containing protein</fullName>
    </recommendedName>
</protein>
<dbReference type="InterPro" id="IPR004853">
    <property type="entry name" value="Sugar_P_trans_dom"/>
</dbReference>
<accession>A0A5N6KUZ0</accession>
<feature type="transmembrane region" description="Helical" evidence="6">
    <location>
        <begin position="586"/>
        <end position="607"/>
    </location>
</feature>
<evidence type="ECO:0000256" key="6">
    <source>
        <dbReference type="SAM" id="Phobius"/>
    </source>
</evidence>
<reference evidence="8 9" key="1">
    <citation type="submission" date="2019-06" db="EMBL/GenBank/DDBJ databases">
        <title>A chromosomal-level reference genome of Carpinus fangiana (Coryloideae, Betulaceae).</title>
        <authorList>
            <person name="Yang X."/>
            <person name="Wang Z."/>
            <person name="Zhang L."/>
            <person name="Hao G."/>
            <person name="Liu J."/>
            <person name="Yang Y."/>
        </authorList>
    </citation>
    <scope>NUCLEOTIDE SEQUENCE [LARGE SCALE GENOMIC DNA]</scope>
    <source>
        <strain evidence="8">Cfa_2016G</strain>
        <tissue evidence="8">Leaf</tissue>
    </source>
</reference>
<feature type="transmembrane region" description="Helical" evidence="6">
    <location>
        <begin position="451"/>
        <end position="470"/>
    </location>
</feature>
<evidence type="ECO:0000313" key="8">
    <source>
        <dbReference type="EMBL" id="KAB8346204.1"/>
    </source>
</evidence>
<evidence type="ECO:0000259" key="7">
    <source>
        <dbReference type="Pfam" id="PF03151"/>
    </source>
</evidence>
<evidence type="ECO:0000256" key="1">
    <source>
        <dbReference type="ARBA" id="ARBA00004141"/>
    </source>
</evidence>
<dbReference type="Pfam" id="PF03151">
    <property type="entry name" value="TPT"/>
    <property type="match status" value="1"/>
</dbReference>
<feature type="transmembrane region" description="Helical" evidence="6">
    <location>
        <begin position="512"/>
        <end position="533"/>
    </location>
</feature>
<sequence length="641" mass="69710">MPSETAPPLRSTRQACSSPLSGSDTSAFKHDTRLISGLAGEIDHAHHAGGGLWLVQAPRVAVGRRLVSRGARCPNERIGLSWVNQSIRRISQPLSCARTAAAGQSQRVGCPPHQGAGPPSARAGRRSFVFSQSIHHPTPLLIVHFSPSPDSHPRRRILSPIAADDAINLHPTSCHSFEARLPNPPLRPLRAPLLPRVARDNLITPPISSSFPLPPTPSQVTQSQWPKKRNASLARFSAMRQPESAGVQPVANMFISAWIALSSSVILFNKWILDTAQFRKSPTIDLPPAQGPTSDTIPSHRLSHLPHNMAFGLRHLHDTDHGSFHTHARLAPLCSHDWPRLPPRHCPHRYLLQLVPDLRKLDIPLLERVFHPDAEVLLATWSLGVAPPNLKTLGNVSLIVVGVVIASLGEIQFNMVGFCFQVGGITFEAIRLVMVQRLLSSAEFKMDPLVSLYYFAPACAVMNGVVALIAEVPKMSMAQVYNVGLFTLFINAMIAFLLNVSVVFLIGKTSSLVLTLSGVLKDILLVFASMMIFRDPVSGTQAFGYSIALSGLIYYKLGADKLKEYFGQGGRNWSEYGAKHPAMKKLIVFGIIVVVLFILLGGLFPFVPAKYQETATAAAGKLSEGAMGWLPNSKGTTDTPP</sequence>
<evidence type="ECO:0000256" key="3">
    <source>
        <dbReference type="ARBA" id="ARBA00022989"/>
    </source>
</evidence>
<feature type="compositionally biased region" description="Polar residues" evidence="5">
    <location>
        <begin position="11"/>
        <end position="26"/>
    </location>
</feature>
<feature type="transmembrane region" description="Helical" evidence="6">
    <location>
        <begin position="415"/>
        <end position="439"/>
    </location>
</feature>